<evidence type="ECO:0000256" key="6">
    <source>
        <dbReference type="SAM" id="Phobius"/>
    </source>
</evidence>
<dbReference type="EMBL" id="CDMC01000012">
    <property type="protein sequence ID" value="CEL08716.1"/>
    <property type="molecule type" value="Genomic_DNA"/>
</dbReference>
<gene>
    <name evidence="7" type="ORF">ASPCAL11861</name>
</gene>
<reference evidence="8" key="1">
    <citation type="journal article" date="2016" name="Genome Announc.">
        <title>Draft genome sequences of fungus Aspergillus calidoustus.</title>
        <authorList>
            <person name="Horn F."/>
            <person name="Linde J."/>
            <person name="Mattern D.J."/>
            <person name="Walther G."/>
            <person name="Guthke R."/>
            <person name="Scherlach K."/>
            <person name="Martin K."/>
            <person name="Brakhage A.A."/>
            <person name="Petzke L."/>
            <person name="Valiante V."/>
        </authorList>
    </citation>
    <scope>NUCLEOTIDE SEQUENCE [LARGE SCALE GENOMIC DNA]</scope>
    <source>
        <strain evidence="8">SF006504</strain>
    </source>
</reference>
<name>A0A0U5CF12_ASPCI</name>
<evidence type="ECO:0000256" key="3">
    <source>
        <dbReference type="ARBA" id="ARBA00022989"/>
    </source>
</evidence>
<comment type="subcellular location">
    <subcellularLocation>
        <location evidence="1">Membrane</location>
        <topology evidence="1">Multi-pass membrane protein</topology>
    </subcellularLocation>
</comment>
<dbReference type="GO" id="GO:0016020">
    <property type="term" value="C:membrane"/>
    <property type="evidence" value="ECO:0007669"/>
    <property type="project" value="UniProtKB-SubCell"/>
</dbReference>
<evidence type="ECO:0000313" key="7">
    <source>
        <dbReference type="EMBL" id="CEL08716.1"/>
    </source>
</evidence>
<dbReference type="OrthoDB" id="5396681at2759"/>
<keyword evidence="8" id="KW-1185">Reference proteome</keyword>
<keyword evidence="4 6" id="KW-0472">Membrane</keyword>
<dbReference type="OMA" id="YEIANYM"/>
<evidence type="ECO:0000313" key="8">
    <source>
        <dbReference type="Proteomes" id="UP000054771"/>
    </source>
</evidence>
<protein>
    <recommendedName>
        <fullName evidence="9">CorA family metal ion transporter</fullName>
    </recommendedName>
</protein>
<sequence length="534" mass="59695">MFQYNRDLAARSIEWTPRRLCFVEAWSFPGVSAATPWNFRHGFLEPQQVEEWIYQTGSFAIPASPPSVGRPDGGIRLLACDYTLFRRASLGMTRDDFELVESIFGLHPATLPALEVGSGTCSRHFDVTQQRNKLSIILKAPQKYELGNFMLSLAHDINSRWTTALLAGESILDGYTHLDDISVLPHASYSPCAIIRACLAPSTALWNEPLTLPCIMLNDHLKRLQQFSSGDLTRRVTYIEEQLGVTKVGRRSSKTLTHTPGATGKPVERPQAEWLTTQINTQLTRLLFTARGPKWNYEAATQLIDIQKELLGSRAEAFGLSSEVLQMLEHNVSLAKSMEDHVLGLQKRLELQLNVLYSFVAQTDNRLSARLAAVAGRDSTSMKILAFITTIFLPGSYVATLFSMNMFNWEEAASDTVSPRFWIYWVVAAPLTLLTLGGWALWWSFEKHRYDQHLEETVKHASEIKTPPWWRRLLKSDDGLGGEAHGSGVVINVGDGGEIRSVVREGSRERTASRGGGRGGRAVRRSDRSSMSSK</sequence>
<feature type="region of interest" description="Disordered" evidence="5">
    <location>
        <begin position="502"/>
        <end position="534"/>
    </location>
</feature>
<dbReference type="STRING" id="454130.A0A0U5CF12"/>
<evidence type="ECO:0000256" key="5">
    <source>
        <dbReference type="SAM" id="MobiDB-lite"/>
    </source>
</evidence>
<dbReference type="SUPFAM" id="SSF144083">
    <property type="entry name" value="Magnesium transport protein CorA, transmembrane region"/>
    <property type="match status" value="1"/>
</dbReference>
<evidence type="ECO:0000256" key="1">
    <source>
        <dbReference type="ARBA" id="ARBA00004141"/>
    </source>
</evidence>
<keyword evidence="2 6" id="KW-0812">Transmembrane</keyword>
<evidence type="ECO:0008006" key="9">
    <source>
        <dbReference type="Google" id="ProtNLM"/>
    </source>
</evidence>
<feature type="compositionally biased region" description="Basic and acidic residues" evidence="5">
    <location>
        <begin position="502"/>
        <end position="512"/>
    </location>
</feature>
<proteinExistence type="predicted"/>
<keyword evidence="3 6" id="KW-1133">Transmembrane helix</keyword>
<dbReference type="Gene3D" id="1.20.58.340">
    <property type="entry name" value="Magnesium transport protein CorA, transmembrane region"/>
    <property type="match status" value="1"/>
</dbReference>
<evidence type="ECO:0000256" key="4">
    <source>
        <dbReference type="ARBA" id="ARBA00023136"/>
    </source>
</evidence>
<evidence type="ECO:0000256" key="2">
    <source>
        <dbReference type="ARBA" id="ARBA00022692"/>
    </source>
</evidence>
<dbReference type="Proteomes" id="UP000054771">
    <property type="component" value="Unassembled WGS sequence"/>
</dbReference>
<feature type="transmembrane region" description="Helical" evidence="6">
    <location>
        <begin position="422"/>
        <end position="443"/>
    </location>
</feature>
<feature type="transmembrane region" description="Helical" evidence="6">
    <location>
        <begin position="384"/>
        <end position="402"/>
    </location>
</feature>
<organism evidence="7 8">
    <name type="scientific">Aspergillus calidoustus</name>
    <dbReference type="NCBI Taxonomy" id="454130"/>
    <lineage>
        <taxon>Eukaryota</taxon>
        <taxon>Fungi</taxon>
        <taxon>Dikarya</taxon>
        <taxon>Ascomycota</taxon>
        <taxon>Pezizomycotina</taxon>
        <taxon>Eurotiomycetes</taxon>
        <taxon>Eurotiomycetidae</taxon>
        <taxon>Eurotiales</taxon>
        <taxon>Aspergillaceae</taxon>
        <taxon>Aspergillus</taxon>
        <taxon>Aspergillus subgen. Nidulantes</taxon>
    </lineage>
</organism>
<dbReference type="AlphaFoldDB" id="A0A0U5CF12"/>
<accession>A0A0U5CF12</accession>
<dbReference type="InterPro" id="IPR045863">
    <property type="entry name" value="CorA_TM1_TM2"/>
</dbReference>